<proteinExistence type="predicted"/>
<evidence type="ECO:0000313" key="2">
    <source>
        <dbReference type="Proteomes" id="UP000827976"/>
    </source>
</evidence>
<gene>
    <name evidence="1" type="ORF">IHE45_19G039000</name>
</gene>
<dbReference type="EMBL" id="CM037029">
    <property type="protein sequence ID" value="KAH7652775.1"/>
    <property type="molecule type" value="Genomic_DNA"/>
</dbReference>
<keyword evidence="2" id="KW-1185">Reference proteome</keyword>
<comment type="caution">
    <text evidence="1">The sequence shown here is derived from an EMBL/GenBank/DDBJ whole genome shotgun (WGS) entry which is preliminary data.</text>
</comment>
<accession>A0ACB7TXJ4</accession>
<reference evidence="2" key="1">
    <citation type="journal article" date="2022" name="Nat. Commun.">
        <title>Chromosome evolution and the genetic basis of agronomically important traits in greater yam.</title>
        <authorList>
            <person name="Bredeson J.V."/>
            <person name="Lyons J.B."/>
            <person name="Oniyinde I.O."/>
            <person name="Okereke N.R."/>
            <person name="Kolade O."/>
            <person name="Nnabue I."/>
            <person name="Nwadili C.O."/>
            <person name="Hribova E."/>
            <person name="Parker M."/>
            <person name="Nwogha J."/>
            <person name="Shu S."/>
            <person name="Carlson J."/>
            <person name="Kariba R."/>
            <person name="Muthemba S."/>
            <person name="Knop K."/>
            <person name="Barton G.J."/>
            <person name="Sherwood A.V."/>
            <person name="Lopez-Montes A."/>
            <person name="Asiedu R."/>
            <person name="Jamnadass R."/>
            <person name="Muchugi A."/>
            <person name="Goodstein D."/>
            <person name="Egesi C.N."/>
            <person name="Featherston J."/>
            <person name="Asfaw A."/>
            <person name="Simpson G.G."/>
            <person name="Dolezel J."/>
            <person name="Hendre P.S."/>
            <person name="Van Deynze A."/>
            <person name="Kumar P.L."/>
            <person name="Obidiegwu J.E."/>
            <person name="Bhattacharjee R."/>
            <person name="Rokhsar D.S."/>
        </authorList>
    </citation>
    <scope>NUCLEOTIDE SEQUENCE [LARGE SCALE GENOMIC DNA]</scope>
    <source>
        <strain evidence="2">cv. TDa95/00328</strain>
    </source>
</reference>
<sequence length="212" mass="22795">MVGIRPPCPCCGHRKRPPAALNRWDSCPIPSAALPPPTKILRSSSNPFPFTCIAPSSSNDRLEISPSPIPLIPPVPSPDPPRPPLPPSSCSDLTMDPISPFGTLTDVCLSTSPHRPIIDPAKINVSDPIRSASKMTEAPVPVSDPDPDPNPDPPPHLVLASLTEKKVENGTEGKKSELKKGEVRVCFRCKCSSMMEVVFHSDVPHGKSRKCQ</sequence>
<dbReference type="Proteomes" id="UP000827976">
    <property type="component" value="Chromosome 19"/>
</dbReference>
<protein>
    <submittedName>
        <fullName evidence="1">Uncharacterized protein</fullName>
    </submittedName>
</protein>
<name>A0ACB7TXJ4_DIOAL</name>
<organism evidence="1 2">
    <name type="scientific">Dioscorea alata</name>
    <name type="common">Purple yam</name>
    <dbReference type="NCBI Taxonomy" id="55571"/>
    <lineage>
        <taxon>Eukaryota</taxon>
        <taxon>Viridiplantae</taxon>
        <taxon>Streptophyta</taxon>
        <taxon>Embryophyta</taxon>
        <taxon>Tracheophyta</taxon>
        <taxon>Spermatophyta</taxon>
        <taxon>Magnoliopsida</taxon>
        <taxon>Liliopsida</taxon>
        <taxon>Dioscoreales</taxon>
        <taxon>Dioscoreaceae</taxon>
        <taxon>Dioscorea</taxon>
    </lineage>
</organism>
<evidence type="ECO:0000313" key="1">
    <source>
        <dbReference type="EMBL" id="KAH7652775.1"/>
    </source>
</evidence>